<evidence type="ECO:0000313" key="3">
    <source>
        <dbReference type="Proteomes" id="UP000187455"/>
    </source>
</evidence>
<proteinExistence type="predicted"/>
<dbReference type="OrthoDB" id="5629914at2759"/>
<dbReference type="Proteomes" id="UP000187455">
    <property type="component" value="Unassembled WGS sequence"/>
</dbReference>
<feature type="region of interest" description="Disordered" evidence="1">
    <location>
        <begin position="92"/>
        <end position="111"/>
    </location>
</feature>
<comment type="caution">
    <text evidence="2">The sequence shown here is derived from an EMBL/GenBank/DDBJ whole genome shotgun (WGS) entry which is preliminary data.</text>
</comment>
<evidence type="ECO:0000256" key="1">
    <source>
        <dbReference type="SAM" id="MobiDB-lite"/>
    </source>
</evidence>
<sequence>MKNSYQVIRRIPKIKKRKLSRVKVLNKKRISRQKTLKNGLREFPILNKARVLVRKPYPRSFSSLRLPVSLKILSQREKYLLDNKSLTDQHYHDKKSAFNSNSKGDFGKSEKKASKDVKIDHLLNPELKNYLEPITNLNGMVIEDGFSQYQIYSDSQNDLQSPCLSQDLPLYTLLDNYMIPSTSNEQSDSVLLNYSEIYPAGTSKPPNNHLNTSIHNSINNLFRTKAKTSSINFLNKATFQTASCLDAQLQSDDVSTISSTTFSTFSTLN</sequence>
<keyword evidence="3" id="KW-1185">Reference proteome</keyword>
<reference evidence="2 3" key="1">
    <citation type="journal article" date="2016" name="Mol. Biol. Evol.">
        <title>Genome-Wide Survey of Gut Fungi (Harpellales) Reveals the First Horizontally Transferred Ubiquitin Gene from a Mosquito Host.</title>
        <authorList>
            <person name="Wang Y."/>
            <person name="White M.M."/>
            <person name="Kvist S."/>
            <person name="Moncalvo J.M."/>
        </authorList>
    </citation>
    <scope>NUCLEOTIDE SEQUENCE [LARGE SCALE GENOMIC DNA]</scope>
    <source>
        <strain evidence="2 3">ALG-7-W6</strain>
    </source>
</reference>
<evidence type="ECO:0000313" key="2">
    <source>
        <dbReference type="EMBL" id="OLY77910.1"/>
    </source>
</evidence>
<organism evidence="2 3">
    <name type="scientific">Smittium mucronatum</name>
    <dbReference type="NCBI Taxonomy" id="133383"/>
    <lineage>
        <taxon>Eukaryota</taxon>
        <taxon>Fungi</taxon>
        <taxon>Fungi incertae sedis</taxon>
        <taxon>Zoopagomycota</taxon>
        <taxon>Kickxellomycotina</taxon>
        <taxon>Harpellomycetes</taxon>
        <taxon>Harpellales</taxon>
        <taxon>Legeriomycetaceae</taxon>
        <taxon>Smittium</taxon>
    </lineage>
</organism>
<name>A0A1R0GM05_9FUNG</name>
<dbReference type="EMBL" id="LSSL01007581">
    <property type="protein sequence ID" value="OLY77910.1"/>
    <property type="molecule type" value="Genomic_DNA"/>
</dbReference>
<gene>
    <name evidence="2" type="ORF">AYI68_g8050</name>
</gene>
<accession>A0A1R0GM05</accession>
<dbReference type="AlphaFoldDB" id="A0A1R0GM05"/>
<protein>
    <submittedName>
        <fullName evidence="2">Uncharacterized protein</fullName>
    </submittedName>
</protein>